<protein>
    <submittedName>
        <fullName evidence="7">Uncharacterized protein</fullName>
    </submittedName>
</protein>
<organism evidence="7 8">
    <name type="scientific">Owenia fusiformis</name>
    <name type="common">Polychaete worm</name>
    <dbReference type="NCBI Taxonomy" id="6347"/>
    <lineage>
        <taxon>Eukaryota</taxon>
        <taxon>Metazoa</taxon>
        <taxon>Spiralia</taxon>
        <taxon>Lophotrochozoa</taxon>
        <taxon>Annelida</taxon>
        <taxon>Polychaeta</taxon>
        <taxon>Sedentaria</taxon>
        <taxon>Canalipalpata</taxon>
        <taxon>Sabellida</taxon>
        <taxon>Oweniida</taxon>
        <taxon>Oweniidae</taxon>
        <taxon>Owenia</taxon>
    </lineage>
</organism>
<dbReference type="PANTHER" id="PTHR46154:SF4">
    <property type="entry name" value="UREA ACTIVE TRANSPORTER"/>
    <property type="match status" value="1"/>
</dbReference>
<evidence type="ECO:0000313" key="7">
    <source>
        <dbReference type="EMBL" id="CAH1789775.1"/>
    </source>
</evidence>
<evidence type="ECO:0000256" key="3">
    <source>
        <dbReference type="ARBA" id="ARBA00022448"/>
    </source>
</evidence>
<name>A0A8J1XPV2_OWEFU</name>
<keyword evidence="4" id="KW-0812">Transmembrane</keyword>
<comment type="subcellular location">
    <subcellularLocation>
        <location evidence="1">Membrane</location>
        <topology evidence="1">Multi-pass membrane protein</topology>
    </subcellularLocation>
</comment>
<comment type="similarity">
    <text evidence="2">Belongs to the sodium:solute symporter (SSF) (TC 2.A.21) family.</text>
</comment>
<proteinExistence type="inferred from homology"/>
<dbReference type="InterPro" id="IPR001734">
    <property type="entry name" value="Na/solute_symporter"/>
</dbReference>
<evidence type="ECO:0000256" key="6">
    <source>
        <dbReference type="ARBA" id="ARBA00023136"/>
    </source>
</evidence>
<dbReference type="PANTHER" id="PTHR46154">
    <property type="match status" value="1"/>
</dbReference>
<evidence type="ECO:0000256" key="5">
    <source>
        <dbReference type="ARBA" id="ARBA00022989"/>
    </source>
</evidence>
<dbReference type="Gene3D" id="1.20.1730.10">
    <property type="entry name" value="Sodium/glucose cotransporter"/>
    <property type="match status" value="1"/>
</dbReference>
<gene>
    <name evidence="7" type="ORF">OFUS_LOCUS15079</name>
</gene>
<dbReference type="Proteomes" id="UP000749559">
    <property type="component" value="Unassembled WGS sequence"/>
</dbReference>
<accession>A0A8J1XPV2</accession>
<dbReference type="GO" id="GO:0015204">
    <property type="term" value="F:urea transmembrane transporter activity"/>
    <property type="evidence" value="ECO:0007669"/>
    <property type="project" value="InterPro"/>
</dbReference>
<dbReference type="InterPro" id="IPR031155">
    <property type="entry name" value="DUR"/>
</dbReference>
<comment type="caution">
    <text evidence="7">The sequence shown here is derived from an EMBL/GenBank/DDBJ whole genome shotgun (WGS) entry which is preliminary data.</text>
</comment>
<keyword evidence="6" id="KW-0472">Membrane</keyword>
<evidence type="ECO:0000256" key="2">
    <source>
        <dbReference type="ARBA" id="ARBA00006434"/>
    </source>
</evidence>
<dbReference type="AlphaFoldDB" id="A0A8J1XPV2"/>
<keyword evidence="5" id="KW-1133">Transmembrane helix</keyword>
<evidence type="ECO:0000313" key="8">
    <source>
        <dbReference type="Proteomes" id="UP000749559"/>
    </source>
</evidence>
<evidence type="ECO:0000256" key="1">
    <source>
        <dbReference type="ARBA" id="ARBA00004141"/>
    </source>
</evidence>
<keyword evidence="8" id="KW-1185">Reference proteome</keyword>
<dbReference type="GO" id="GO:0005886">
    <property type="term" value="C:plasma membrane"/>
    <property type="evidence" value="ECO:0007669"/>
    <property type="project" value="TreeGrafter"/>
</dbReference>
<dbReference type="EMBL" id="CAIIXF020000007">
    <property type="protein sequence ID" value="CAH1789775.1"/>
    <property type="molecule type" value="Genomic_DNA"/>
</dbReference>
<evidence type="ECO:0000256" key="4">
    <source>
        <dbReference type="ARBA" id="ARBA00022692"/>
    </source>
</evidence>
<reference evidence="7" key="1">
    <citation type="submission" date="2022-03" db="EMBL/GenBank/DDBJ databases">
        <authorList>
            <person name="Martin C."/>
        </authorList>
    </citation>
    <scope>NUCLEOTIDE SEQUENCE</scope>
</reference>
<keyword evidence="3" id="KW-0813">Transport</keyword>
<dbReference type="OrthoDB" id="6132759at2759"/>
<dbReference type="PROSITE" id="PS50283">
    <property type="entry name" value="NA_SOLUT_SYMP_3"/>
    <property type="match status" value="1"/>
</dbReference>
<dbReference type="InterPro" id="IPR038377">
    <property type="entry name" value="Na/Glc_symporter_sf"/>
</dbReference>
<sequence>MESWQGSPILSSNDIEKGLAVPVVVQAVLGRTGEYMLFLAILMAVMSTGSAEVIAVASLIVYDVYQPYINPFRKNLKESECILCGKSSRPPTDIYEDRNVAIDTITDNDKSNPCSCKPVVECSGCAEDKEMRSLKKSNLGVRKPYKCKVHGLYQQYQDDLLNLKNWCILWVTLFTIPLVLFSNWVGLNLGWLFYFNGVLLGGLSIPVALSVLWSKVTAAGMISGVLSGCLCGITLWLGITLVRSIASTYEGGVTLENTGKDVPTLVGSAVSLGLSGFVCVVVSLCTLDRKKFNEEEEWNKLRNIENPLHPWAITYARDFGTVHDLTSKFVRPTYAAMKSRFRRSRITAIIIGLSLFFGFVIVWPCAMIPFKVFNKNEFHHWITFSMAYAFVAAAFIIIVPLVQEIYLIFGKIRNNRMNSRKTKKMNNHMNTNYIQD</sequence>